<protein>
    <submittedName>
        <fullName evidence="1">Uncharacterized protein</fullName>
    </submittedName>
</protein>
<sequence>MKTINFTRRTQILHPETPFERSYRFETLFEPHARANNHAATHFIRTAELHCLGKVGGLFRYGIIVESFSGQSFNNEPFLKKMAAAFGTIVLKVSEKGQITDICNFFQMKEQWSEIRINLCKDHYGMEFDHRIAAVEDVLSTEKKLVAFLQRPEMFGLYFNGLWEYTAPDYGRDLWTSTIHKKWTSETAFRLLMRSRPEEGRIEEATYDYDQGMLTDALICKETVAGTIKYSASCLG</sequence>
<dbReference type="AlphaFoldDB" id="A0A2T3HGZ2"/>
<proteinExistence type="predicted"/>
<gene>
    <name evidence="1" type="ORF">C7T94_17740</name>
</gene>
<keyword evidence="2" id="KW-1185">Reference proteome</keyword>
<dbReference type="EMBL" id="PYLS01000008">
    <property type="protein sequence ID" value="PST81716.1"/>
    <property type="molecule type" value="Genomic_DNA"/>
</dbReference>
<evidence type="ECO:0000313" key="2">
    <source>
        <dbReference type="Proteomes" id="UP000240912"/>
    </source>
</evidence>
<comment type="caution">
    <text evidence="1">The sequence shown here is derived from an EMBL/GenBank/DDBJ whole genome shotgun (WGS) entry which is preliminary data.</text>
</comment>
<dbReference type="OrthoDB" id="1322834at2"/>
<name>A0A2T3HGZ2_9SPHI</name>
<evidence type="ECO:0000313" key="1">
    <source>
        <dbReference type="EMBL" id="PST81716.1"/>
    </source>
</evidence>
<accession>A0A2T3HGZ2</accession>
<dbReference type="RefSeq" id="WP_107217185.1">
    <property type="nucleotide sequence ID" value="NZ_KZ686272.1"/>
</dbReference>
<dbReference type="Proteomes" id="UP000240912">
    <property type="component" value="Unassembled WGS sequence"/>
</dbReference>
<reference evidence="1 2" key="1">
    <citation type="submission" date="2018-03" db="EMBL/GenBank/DDBJ databases">
        <authorList>
            <person name="Keele B.F."/>
        </authorList>
    </citation>
    <scope>NUCLEOTIDE SEQUENCE [LARGE SCALE GENOMIC DNA]</scope>
    <source>
        <strain evidence="1 2">YL28-9</strain>
    </source>
</reference>
<organism evidence="1 2">
    <name type="scientific">Pedobacter yulinensis</name>
    <dbReference type="NCBI Taxonomy" id="2126353"/>
    <lineage>
        <taxon>Bacteria</taxon>
        <taxon>Pseudomonadati</taxon>
        <taxon>Bacteroidota</taxon>
        <taxon>Sphingobacteriia</taxon>
        <taxon>Sphingobacteriales</taxon>
        <taxon>Sphingobacteriaceae</taxon>
        <taxon>Pedobacter</taxon>
    </lineage>
</organism>